<evidence type="ECO:0000313" key="1">
    <source>
        <dbReference type="EMBL" id="KAK8778561.1"/>
    </source>
</evidence>
<evidence type="ECO:0000313" key="2">
    <source>
        <dbReference type="Proteomes" id="UP001321473"/>
    </source>
</evidence>
<reference evidence="1 2" key="1">
    <citation type="journal article" date="2023" name="Arcadia Sci">
        <title>De novo assembly of a long-read Amblyomma americanum tick genome.</title>
        <authorList>
            <person name="Chou S."/>
            <person name="Poskanzer K.E."/>
            <person name="Rollins M."/>
            <person name="Thuy-Boun P.S."/>
        </authorList>
    </citation>
    <scope>NUCLEOTIDE SEQUENCE [LARGE SCALE GENOMIC DNA]</scope>
    <source>
        <strain evidence="1">F_SG_1</strain>
        <tissue evidence="1">Salivary glands</tissue>
    </source>
</reference>
<protein>
    <submittedName>
        <fullName evidence="1">Uncharacterized protein</fullName>
    </submittedName>
</protein>
<dbReference type="AlphaFoldDB" id="A0AAQ4EV15"/>
<sequence>MCLDIIVTFVPSCGFVSTIDEISESLLNFTVPTCDIKPFLSFHQSGVSRLNNAGRRLNEAAFSAEGDPQRYHVEIIQPSACTQDWPVLYTAKTDISHSRTNSKRPRTLELCAVTMHRA</sequence>
<proteinExistence type="predicted"/>
<dbReference type="EMBL" id="JARKHS020010608">
    <property type="protein sequence ID" value="KAK8778561.1"/>
    <property type="molecule type" value="Genomic_DNA"/>
</dbReference>
<comment type="caution">
    <text evidence="1">The sequence shown here is derived from an EMBL/GenBank/DDBJ whole genome shotgun (WGS) entry which is preliminary data.</text>
</comment>
<name>A0AAQ4EV15_AMBAM</name>
<dbReference type="Proteomes" id="UP001321473">
    <property type="component" value="Unassembled WGS sequence"/>
</dbReference>
<accession>A0AAQ4EV15</accession>
<keyword evidence="2" id="KW-1185">Reference proteome</keyword>
<organism evidence="1 2">
    <name type="scientific">Amblyomma americanum</name>
    <name type="common">Lone star tick</name>
    <dbReference type="NCBI Taxonomy" id="6943"/>
    <lineage>
        <taxon>Eukaryota</taxon>
        <taxon>Metazoa</taxon>
        <taxon>Ecdysozoa</taxon>
        <taxon>Arthropoda</taxon>
        <taxon>Chelicerata</taxon>
        <taxon>Arachnida</taxon>
        <taxon>Acari</taxon>
        <taxon>Parasitiformes</taxon>
        <taxon>Ixodida</taxon>
        <taxon>Ixodoidea</taxon>
        <taxon>Ixodidae</taxon>
        <taxon>Amblyomminae</taxon>
        <taxon>Amblyomma</taxon>
    </lineage>
</organism>
<gene>
    <name evidence="1" type="ORF">V5799_020098</name>
</gene>